<sequence length="103" mass="11839">MNEMGADEGLPELPPMGHPLQKLGARLGELLDEDQWAECERLLLEGWAHDVIDRKTGQYWRENSDLEVWFPLTAEELERLRTENAELRHNTTHTQPSPHGAVD</sequence>
<accession>A0ABU7V2H8</accession>
<feature type="region of interest" description="Disordered" evidence="1">
    <location>
        <begin position="83"/>
        <end position="103"/>
    </location>
</feature>
<comment type="caution">
    <text evidence="2">The sequence shown here is derived from an EMBL/GenBank/DDBJ whole genome shotgun (WGS) entry which is preliminary data.</text>
</comment>
<dbReference type="Proteomes" id="UP001356170">
    <property type="component" value="Unassembled WGS sequence"/>
</dbReference>
<evidence type="ECO:0000313" key="2">
    <source>
        <dbReference type="EMBL" id="MEF2156438.1"/>
    </source>
</evidence>
<protein>
    <submittedName>
        <fullName evidence="2">Uncharacterized protein</fullName>
    </submittedName>
</protein>
<organism evidence="2 3">
    <name type="scientific">Aquilutibacter rugosus</name>
    <dbReference type="NCBI Taxonomy" id="3115820"/>
    <lineage>
        <taxon>Bacteria</taxon>
        <taxon>Pseudomonadati</taxon>
        <taxon>Pseudomonadota</taxon>
        <taxon>Gammaproteobacteria</taxon>
        <taxon>Lysobacterales</taxon>
        <taxon>Lysobacteraceae</taxon>
        <taxon>Aquilutibacter</taxon>
    </lineage>
</organism>
<evidence type="ECO:0000313" key="3">
    <source>
        <dbReference type="Proteomes" id="UP001356170"/>
    </source>
</evidence>
<name>A0ABU7V2H8_9GAMM</name>
<dbReference type="EMBL" id="JAZHBO010000002">
    <property type="protein sequence ID" value="MEF2156438.1"/>
    <property type="molecule type" value="Genomic_DNA"/>
</dbReference>
<keyword evidence="3" id="KW-1185">Reference proteome</keyword>
<proteinExistence type="predicted"/>
<gene>
    <name evidence="2" type="ORF">V3390_09415</name>
</gene>
<dbReference type="RefSeq" id="WP_331704229.1">
    <property type="nucleotide sequence ID" value="NZ_JAZHBO010000002.1"/>
</dbReference>
<evidence type="ECO:0000256" key="1">
    <source>
        <dbReference type="SAM" id="MobiDB-lite"/>
    </source>
</evidence>
<reference evidence="2 3" key="1">
    <citation type="submission" date="2024-01" db="EMBL/GenBank/DDBJ databases">
        <title>Novel species of the genus Luteimonas isolated from rivers.</title>
        <authorList>
            <person name="Lu H."/>
        </authorList>
    </citation>
    <scope>NUCLEOTIDE SEQUENCE [LARGE SCALE GENOMIC DNA]</scope>
    <source>
        <strain evidence="2 3">FXH3W</strain>
    </source>
</reference>